<feature type="transmembrane region" description="Helical" evidence="2">
    <location>
        <begin position="6"/>
        <end position="26"/>
    </location>
</feature>
<evidence type="ECO:0000313" key="4">
    <source>
        <dbReference type="Proteomes" id="UP000076420"/>
    </source>
</evidence>
<dbReference type="EnsemblMetazoa" id="BGLB023948-RE">
    <property type="protein sequence ID" value="BGLB023948-PE"/>
    <property type="gene ID" value="BGLB023948"/>
</dbReference>
<dbReference type="EnsemblMetazoa" id="BGLB023948-RF">
    <property type="protein sequence ID" value="BGLB023948-PF"/>
    <property type="gene ID" value="BGLB023948"/>
</dbReference>
<dbReference type="Proteomes" id="UP000076420">
    <property type="component" value="Unassembled WGS sequence"/>
</dbReference>
<evidence type="ECO:0000256" key="1">
    <source>
        <dbReference type="SAM" id="MobiDB-lite"/>
    </source>
</evidence>
<proteinExistence type="predicted"/>
<organism evidence="3 4">
    <name type="scientific">Biomphalaria glabrata</name>
    <name type="common">Bloodfluke planorb</name>
    <name type="synonym">Freshwater snail</name>
    <dbReference type="NCBI Taxonomy" id="6526"/>
    <lineage>
        <taxon>Eukaryota</taxon>
        <taxon>Metazoa</taxon>
        <taxon>Spiralia</taxon>
        <taxon>Lophotrochozoa</taxon>
        <taxon>Mollusca</taxon>
        <taxon>Gastropoda</taxon>
        <taxon>Heterobranchia</taxon>
        <taxon>Euthyneura</taxon>
        <taxon>Panpulmonata</taxon>
        <taxon>Hygrophila</taxon>
        <taxon>Lymnaeoidea</taxon>
        <taxon>Planorbidae</taxon>
        <taxon>Biomphalaria</taxon>
    </lineage>
</organism>
<gene>
    <name evidence="3" type="primary">106074464</name>
</gene>
<dbReference type="RefSeq" id="XP_013090696.2">
    <property type="nucleotide sequence ID" value="XM_013235242.2"/>
</dbReference>
<dbReference type="KEGG" id="bgt:106074464"/>
<reference evidence="3" key="3">
    <citation type="submission" date="2020-05" db="UniProtKB">
        <authorList>
            <consortium name="EnsemblMetazoa"/>
        </authorList>
    </citation>
    <scope>IDENTIFICATION</scope>
    <source>
        <strain evidence="3">BB02</strain>
    </source>
</reference>
<dbReference type="EnsemblMetazoa" id="BGLB023948-RA">
    <property type="protein sequence ID" value="BGLB023948-PA"/>
    <property type="gene ID" value="BGLB023948"/>
</dbReference>
<reference evidence="3" key="2">
    <citation type="submission" date="2013-03" db="EMBL/GenBank/DDBJ databases">
        <title>Sequence assembly of the Biomphalaria glabrata genome version 4.3.</title>
        <authorList>
            <person name="Warren W."/>
            <person name="Wilson R.K."/>
            <person name="Hillier L.W."/>
            <person name="Minx P."/>
        </authorList>
    </citation>
    <scope>NUCLEOTIDE SEQUENCE</scope>
    <source>
        <strain evidence="3">BB02</strain>
    </source>
</reference>
<dbReference type="EnsemblMetazoa" id="BGLB023948-RD">
    <property type="protein sequence ID" value="BGLB023948-PD"/>
    <property type="gene ID" value="BGLB023948"/>
</dbReference>
<protein>
    <submittedName>
        <fullName evidence="3">Uncharacterized protein</fullName>
    </submittedName>
</protein>
<evidence type="ECO:0000313" key="3">
    <source>
        <dbReference type="EnsemblMetazoa" id="BGLB023948-PB"/>
    </source>
</evidence>
<dbReference type="EnsemblMetazoa" id="BGLB023948-RB">
    <property type="protein sequence ID" value="BGLB023948-PB"/>
    <property type="gene ID" value="BGLB023948"/>
</dbReference>
<accession>A0A2C9KVD8</accession>
<keyword evidence="2" id="KW-0812">Transmembrane</keyword>
<evidence type="ECO:0000256" key="2">
    <source>
        <dbReference type="SAM" id="Phobius"/>
    </source>
</evidence>
<dbReference type="OrthoDB" id="10310879at2759"/>
<dbReference type="VEuPathDB" id="VectorBase:BGLB023948"/>
<dbReference type="AlphaFoldDB" id="A0A2C9KVD8"/>
<dbReference type="VEuPathDB" id="VectorBase:BGLAX_034939"/>
<dbReference type="RefSeq" id="XP_013090697.2">
    <property type="nucleotide sequence ID" value="XM_013235243.2"/>
</dbReference>
<dbReference type="RefSeq" id="XP_013090692.2">
    <property type="nucleotide sequence ID" value="XM_013235238.2"/>
</dbReference>
<feature type="compositionally biased region" description="Polar residues" evidence="1">
    <location>
        <begin position="162"/>
        <end position="171"/>
    </location>
</feature>
<keyword evidence="2" id="KW-1133">Transmembrane helix</keyword>
<feature type="region of interest" description="Disordered" evidence="1">
    <location>
        <begin position="160"/>
        <end position="184"/>
    </location>
</feature>
<dbReference type="EnsemblMetazoa" id="BGLB023948-RC">
    <property type="protein sequence ID" value="BGLB023948-PC"/>
    <property type="gene ID" value="BGLB023948"/>
</dbReference>
<sequence length="300" mass="33171">MEVFYSFAFSLAFVAMVTTALVACAMRRKPKVQRQPNITPYGYDVINRVSTTEGGLYLHPSIDGGNDYVNDSVTSNNVTPSTDQSQRQRVSNVDIADDGYDLPLFVKSAKTLPTPKRAKYHPQRSKDKCNVLIMTYGSETRISLDGKEVKSATLTREHCGVTSANKSSSLGKLNEPTPHRHVAKPILPIRSISSETRLPTNGSEAIQAENNDTHLKLNNTSKPLVGLALSKQNLLDIQLNRTLLTNPNILFVNNEQLNKNEISPKELSEEDVTKEDKEANKASIQSDSSQENNVLFRVGL</sequence>
<keyword evidence="2" id="KW-0472">Membrane</keyword>
<name>A0A2C9KVD8_BIOGL</name>
<feature type="compositionally biased region" description="Polar residues" evidence="1">
    <location>
        <begin position="282"/>
        <end position="293"/>
    </location>
</feature>
<dbReference type="RefSeq" id="XP_013090698.2">
    <property type="nucleotide sequence ID" value="XM_013235244.2"/>
</dbReference>
<feature type="region of interest" description="Disordered" evidence="1">
    <location>
        <begin position="262"/>
        <end position="300"/>
    </location>
</feature>
<reference evidence="3" key="1">
    <citation type="journal article" date="2004" name="J. Parasitol.">
        <title>The mitochondrial genome of Biomphalaria glabrata (Gastropoda: Basommatophora), intermediate host of Schistosoma mansoni.</title>
        <authorList>
            <person name="DeJong R.J."/>
            <person name="Emery A.M."/>
            <person name="Adema C.M."/>
        </authorList>
    </citation>
    <scope>NUCLEOTIDE SEQUENCE</scope>
    <source>
        <strain evidence="3">BB02</strain>
    </source>
</reference>